<dbReference type="FunFam" id="1.10.150.120:FF:000003">
    <property type="entry name" value="Carbon monoxide dehydrogenase, small subunit"/>
    <property type="match status" value="1"/>
</dbReference>
<dbReference type="InterPro" id="IPR012675">
    <property type="entry name" value="Beta-grasp_dom_sf"/>
</dbReference>
<evidence type="ECO:0000313" key="8">
    <source>
        <dbReference type="EMBL" id="MBO0356441.1"/>
    </source>
</evidence>
<dbReference type="InterPro" id="IPR006311">
    <property type="entry name" value="TAT_signal"/>
</dbReference>
<dbReference type="GO" id="GO:0046872">
    <property type="term" value="F:metal ion binding"/>
    <property type="evidence" value="ECO:0007669"/>
    <property type="project" value="UniProtKB-KW"/>
</dbReference>
<keyword evidence="2" id="KW-0479">Metal-binding</keyword>
<reference evidence="8" key="1">
    <citation type="submission" date="2021-03" db="EMBL/GenBank/DDBJ databases">
        <authorList>
            <person name="Kim M.K."/>
        </authorList>
    </citation>
    <scope>NUCLEOTIDE SEQUENCE</scope>
    <source>
        <strain evidence="8">BT186</strain>
    </source>
</reference>
<name>A0A939J8W7_9BACT</name>
<dbReference type="Pfam" id="PF00111">
    <property type="entry name" value="Fer2"/>
    <property type="match status" value="1"/>
</dbReference>
<dbReference type="PROSITE" id="PS51085">
    <property type="entry name" value="2FE2S_FER_2"/>
    <property type="match status" value="1"/>
</dbReference>
<evidence type="ECO:0000256" key="3">
    <source>
        <dbReference type="ARBA" id="ARBA00023002"/>
    </source>
</evidence>
<dbReference type="AlphaFoldDB" id="A0A939J8W7"/>
<dbReference type="Gene3D" id="3.10.20.30">
    <property type="match status" value="1"/>
</dbReference>
<evidence type="ECO:0000256" key="4">
    <source>
        <dbReference type="ARBA" id="ARBA00023004"/>
    </source>
</evidence>
<dbReference type="InterPro" id="IPR052914">
    <property type="entry name" value="Aldehyde_Oxdr_Iron-Sulfur"/>
</dbReference>
<dbReference type="PROSITE" id="PS51318">
    <property type="entry name" value="TAT"/>
    <property type="match status" value="1"/>
</dbReference>
<dbReference type="EMBL" id="JAFLQZ010000001">
    <property type="protein sequence ID" value="MBO0356441.1"/>
    <property type="molecule type" value="Genomic_DNA"/>
</dbReference>
<dbReference type="InterPro" id="IPR001041">
    <property type="entry name" value="2Fe-2S_ferredoxin-type"/>
</dbReference>
<sequence>MSNYTTPDDSAGTPSGARPDDGSRRSFMKQAGGILGLALTPPLVSQAERLTAYSKTVEGVSEMTLRVNGTTRTLRAEPRVTLLDALRENLNLTGSKKGCDHGQCGACTVLVDGRRINSCLTLAVMNQGKEITTIEGLAKGEELHPMQAAFVKHDGFQCGYCTPGQIMSGVACVQEGHATTDDQVREWMSGNLCRCGAYPNITAAVREVAKSS</sequence>
<keyword evidence="3" id="KW-0560">Oxidoreductase</keyword>
<dbReference type="InterPro" id="IPR019546">
    <property type="entry name" value="TAT_signal_bac_arc"/>
</dbReference>
<evidence type="ECO:0000259" key="7">
    <source>
        <dbReference type="PROSITE" id="PS51085"/>
    </source>
</evidence>
<dbReference type="PANTHER" id="PTHR45331">
    <property type="entry name" value="OXIDOREDUCTASE, IRON-SULPHUR BINDING SUBUNIT-RELATED-RELATED"/>
    <property type="match status" value="1"/>
</dbReference>
<dbReference type="InterPro" id="IPR002888">
    <property type="entry name" value="2Fe-2S-bd"/>
</dbReference>
<dbReference type="RefSeq" id="WP_206979950.1">
    <property type="nucleotide sequence ID" value="NZ_JAFLQZ010000001.1"/>
</dbReference>
<accession>A0A939J8W7</accession>
<dbReference type="GO" id="GO:0016903">
    <property type="term" value="F:oxidoreductase activity, acting on the aldehyde or oxo group of donors"/>
    <property type="evidence" value="ECO:0007669"/>
    <property type="project" value="TreeGrafter"/>
</dbReference>
<dbReference type="InterPro" id="IPR036884">
    <property type="entry name" value="2Fe-2S-bd_dom_sf"/>
</dbReference>
<evidence type="ECO:0000313" key="9">
    <source>
        <dbReference type="Proteomes" id="UP000664144"/>
    </source>
</evidence>
<dbReference type="NCBIfam" id="TIGR01409">
    <property type="entry name" value="TAT_signal_seq"/>
    <property type="match status" value="1"/>
</dbReference>
<dbReference type="PROSITE" id="PS00197">
    <property type="entry name" value="2FE2S_FER_1"/>
    <property type="match status" value="1"/>
</dbReference>
<keyword evidence="9" id="KW-1185">Reference proteome</keyword>
<feature type="domain" description="2Fe-2S ferredoxin-type" evidence="7">
    <location>
        <begin position="61"/>
        <end position="137"/>
    </location>
</feature>
<proteinExistence type="predicted"/>
<protein>
    <submittedName>
        <fullName evidence="8">2Fe-2S iron-sulfur cluster binding domain-containing protein</fullName>
    </submittedName>
</protein>
<dbReference type="CDD" id="cd00207">
    <property type="entry name" value="fer2"/>
    <property type="match status" value="1"/>
</dbReference>
<keyword evidence="1" id="KW-0001">2Fe-2S</keyword>
<keyword evidence="5" id="KW-0411">Iron-sulfur</keyword>
<dbReference type="Pfam" id="PF01799">
    <property type="entry name" value="Fer2_2"/>
    <property type="match status" value="1"/>
</dbReference>
<evidence type="ECO:0000256" key="2">
    <source>
        <dbReference type="ARBA" id="ARBA00022723"/>
    </source>
</evidence>
<evidence type="ECO:0000256" key="5">
    <source>
        <dbReference type="ARBA" id="ARBA00023014"/>
    </source>
</evidence>
<dbReference type="SUPFAM" id="SSF54292">
    <property type="entry name" value="2Fe-2S ferredoxin-like"/>
    <property type="match status" value="1"/>
</dbReference>
<gene>
    <name evidence="8" type="ORF">J0X19_00655</name>
</gene>
<dbReference type="PANTHER" id="PTHR45331:SF2">
    <property type="entry name" value="OXIDOREDUCTASE WITH IRON-SULFUR SUBUNIT"/>
    <property type="match status" value="1"/>
</dbReference>
<organism evidence="8 9">
    <name type="scientific">Hymenobacter telluris</name>
    <dbReference type="NCBI Taxonomy" id="2816474"/>
    <lineage>
        <taxon>Bacteria</taxon>
        <taxon>Pseudomonadati</taxon>
        <taxon>Bacteroidota</taxon>
        <taxon>Cytophagia</taxon>
        <taxon>Cytophagales</taxon>
        <taxon>Hymenobacteraceae</taxon>
        <taxon>Hymenobacter</taxon>
    </lineage>
</organism>
<dbReference type="InterPro" id="IPR006058">
    <property type="entry name" value="2Fe2S_fd_BS"/>
</dbReference>
<evidence type="ECO:0000256" key="6">
    <source>
        <dbReference type="SAM" id="MobiDB-lite"/>
    </source>
</evidence>
<keyword evidence="4" id="KW-0408">Iron</keyword>
<dbReference type="SUPFAM" id="SSF47741">
    <property type="entry name" value="CO dehydrogenase ISP C-domain like"/>
    <property type="match status" value="1"/>
</dbReference>
<dbReference type="InterPro" id="IPR036010">
    <property type="entry name" value="2Fe-2S_ferredoxin-like_sf"/>
</dbReference>
<dbReference type="FunFam" id="3.10.20.30:FF:000020">
    <property type="entry name" value="Xanthine dehydrogenase iron-sulfur subunit"/>
    <property type="match status" value="1"/>
</dbReference>
<dbReference type="Gene3D" id="1.10.150.120">
    <property type="entry name" value="[2Fe-2S]-binding domain"/>
    <property type="match status" value="1"/>
</dbReference>
<feature type="region of interest" description="Disordered" evidence="6">
    <location>
        <begin position="1"/>
        <end position="26"/>
    </location>
</feature>
<dbReference type="Proteomes" id="UP000664144">
    <property type="component" value="Unassembled WGS sequence"/>
</dbReference>
<dbReference type="GO" id="GO:0051537">
    <property type="term" value="F:2 iron, 2 sulfur cluster binding"/>
    <property type="evidence" value="ECO:0007669"/>
    <property type="project" value="UniProtKB-KW"/>
</dbReference>
<comment type="caution">
    <text evidence="8">The sequence shown here is derived from an EMBL/GenBank/DDBJ whole genome shotgun (WGS) entry which is preliminary data.</text>
</comment>
<evidence type="ECO:0000256" key="1">
    <source>
        <dbReference type="ARBA" id="ARBA00022714"/>
    </source>
</evidence>